<sequence>MNKIKSSFAPRRKLPDWLKTSLPKGASYFRLKALVEKYGLNTVCESASCPNIGDCWSAGTLTLMILGDTCTRSCRFCDVPTGSMKPPRIEEPTEIAEMLSKINLKYIVITSVDRDDLPDGGSDIWAQTIHQVKKKNPSMNVEALIPDFKGEDFLINKICQAKPDVIAHNIETVESLQSIVRPQCRYSWSLNVLENASKKNMITKSGLMLGLGERKKEVIETMRHLAEINCQVLSIGQYLRPSRRHLEVVEYIEPETFAEYKAIGLSLGIRHVEAGPLVRSSYRADQQTKNLVGFLPKQT</sequence>
<dbReference type="InterPro" id="IPR031691">
    <property type="entry name" value="LIAS_N"/>
</dbReference>
<dbReference type="Gene3D" id="3.20.20.70">
    <property type="entry name" value="Aldolase class I"/>
    <property type="match status" value="1"/>
</dbReference>
<organism evidence="12">
    <name type="scientific">marine metagenome</name>
    <dbReference type="NCBI Taxonomy" id="408172"/>
    <lineage>
        <taxon>unclassified sequences</taxon>
        <taxon>metagenomes</taxon>
        <taxon>ecological metagenomes</taxon>
    </lineage>
</organism>
<dbReference type="HAMAP" id="MF_00206">
    <property type="entry name" value="Lipoyl_synth"/>
    <property type="match status" value="1"/>
</dbReference>
<dbReference type="SFLD" id="SFLDF00271">
    <property type="entry name" value="lipoyl_synthase"/>
    <property type="match status" value="1"/>
</dbReference>
<dbReference type="InterPro" id="IPR058240">
    <property type="entry name" value="rSAM_sf"/>
</dbReference>
<evidence type="ECO:0000256" key="3">
    <source>
        <dbReference type="ARBA" id="ARBA00012237"/>
    </source>
</evidence>
<accession>A0A381U071</accession>
<evidence type="ECO:0000313" key="12">
    <source>
        <dbReference type="EMBL" id="SVA21078.1"/>
    </source>
</evidence>
<evidence type="ECO:0000256" key="1">
    <source>
        <dbReference type="ARBA" id="ARBA00001966"/>
    </source>
</evidence>
<dbReference type="InterPro" id="IPR003698">
    <property type="entry name" value="Lipoyl_synth"/>
</dbReference>
<dbReference type="NCBIfam" id="NF004019">
    <property type="entry name" value="PRK05481.1"/>
    <property type="match status" value="1"/>
</dbReference>
<evidence type="ECO:0000256" key="4">
    <source>
        <dbReference type="ARBA" id="ARBA00022485"/>
    </source>
</evidence>
<evidence type="ECO:0000256" key="9">
    <source>
        <dbReference type="ARBA" id="ARBA00023014"/>
    </source>
</evidence>
<keyword evidence="5" id="KW-0808">Transferase</keyword>
<evidence type="ECO:0000256" key="6">
    <source>
        <dbReference type="ARBA" id="ARBA00022691"/>
    </source>
</evidence>
<dbReference type="AlphaFoldDB" id="A0A381U071"/>
<evidence type="ECO:0000256" key="7">
    <source>
        <dbReference type="ARBA" id="ARBA00022723"/>
    </source>
</evidence>
<keyword evidence="7" id="KW-0479">Metal-binding</keyword>
<dbReference type="EC" id="2.8.1.8" evidence="3"/>
<evidence type="ECO:0000259" key="11">
    <source>
        <dbReference type="PROSITE" id="PS51918"/>
    </source>
</evidence>
<dbReference type="InterPro" id="IPR006638">
    <property type="entry name" value="Elp3/MiaA/NifB-like_rSAM"/>
</dbReference>
<evidence type="ECO:0000256" key="10">
    <source>
        <dbReference type="ARBA" id="ARBA00047326"/>
    </source>
</evidence>
<dbReference type="PROSITE" id="PS51918">
    <property type="entry name" value="RADICAL_SAM"/>
    <property type="match status" value="1"/>
</dbReference>
<dbReference type="InterPro" id="IPR013785">
    <property type="entry name" value="Aldolase_TIM"/>
</dbReference>
<reference evidence="12" key="1">
    <citation type="submission" date="2018-05" db="EMBL/GenBank/DDBJ databases">
        <authorList>
            <person name="Lanie J.A."/>
            <person name="Ng W.-L."/>
            <person name="Kazmierczak K.M."/>
            <person name="Andrzejewski T.M."/>
            <person name="Davidsen T.M."/>
            <person name="Wayne K.J."/>
            <person name="Tettelin H."/>
            <person name="Glass J.I."/>
            <person name="Rusch D."/>
            <person name="Podicherti R."/>
            <person name="Tsui H.-C.T."/>
            <person name="Winkler M.E."/>
        </authorList>
    </citation>
    <scope>NUCLEOTIDE SEQUENCE</scope>
</reference>
<keyword evidence="9" id="KW-0411">Iron-sulfur</keyword>
<keyword evidence="8" id="KW-0408">Iron</keyword>
<evidence type="ECO:0000256" key="5">
    <source>
        <dbReference type="ARBA" id="ARBA00022679"/>
    </source>
</evidence>
<dbReference type="SFLD" id="SFLDG01058">
    <property type="entry name" value="lipoyl_synthase_like"/>
    <property type="match status" value="1"/>
</dbReference>
<dbReference type="Pfam" id="PF04055">
    <property type="entry name" value="Radical_SAM"/>
    <property type="match status" value="1"/>
</dbReference>
<protein>
    <recommendedName>
        <fullName evidence="3">lipoyl synthase</fullName>
        <ecNumber evidence="3">2.8.1.8</ecNumber>
    </recommendedName>
</protein>
<dbReference type="CDD" id="cd01335">
    <property type="entry name" value="Radical_SAM"/>
    <property type="match status" value="1"/>
</dbReference>
<dbReference type="SMART" id="SM00729">
    <property type="entry name" value="Elp3"/>
    <property type="match status" value="1"/>
</dbReference>
<comment type="cofactor">
    <cofactor evidence="1">
        <name>[4Fe-4S] cluster</name>
        <dbReference type="ChEBI" id="CHEBI:49883"/>
    </cofactor>
</comment>
<name>A0A381U071_9ZZZZ</name>
<dbReference type="EMBL" id="UINC01005399">
    <property type="protein sequence ID" value="SVA21078.1"/>
    <property type="molecule type" value="Genomic_DNA"/>
</dbReference>
<gene>
    <name evidence="12" type="ORF">METZ01_LOCUS73932</name>
</gene>
<dbReference type="NCBIfam" id="TIGR00510">
    <property type="entry name" value="lipA"/>
    <property type="match status" value="1"/>
</dbReference>
<comment type="subcellular location">
    <subcellularLocation>
        <location evidence="2">Mitochondrion</location>
    </subcellularLocation>
</comment>
<proteinExistence type="inferred from homology"/>
<evidence type="ECO:0000256" key="2">
    <source>
        <dbReference type="ARBA" id="ARBA00004173"/>
    </source>
</evidence>
<keyword evidence="4" id="KW-0004">4Fe-4S</keyword>
<dbReference type="NCBIfam" id="NF009544">
    <property type="entry name" value="PRK12928.1"/>
    <property type="match status" value="1"/>
</dbReference>
<evidence type="ECO:0000256" key="8">
    <source>
        <dbReference type="ARBA" id="ARBA00023004"/>
    </source>
</evidence>
<dbReference type="Pfam" id="PF16881">
    <property type="entry name" value="LIAS_N"/>
    <property type="match status" value="1"/>
</dbReference>
<dbReference type="PANTHER" id="PTHR10949">
    <property type="entry name" value="LIPOYL SYNTHASE"/>
    <property type="match status" value="1"/>
</dbReference>
<comment type="catalytic activity">
    <reaction evidence="10">
        <text>[[Fe-S] cluster scaffold protein carrying a second [4Fe-4S](2+) cluster] + N(6)-octanoyl-L-lysyl-[protein] + 2 oxidized [2Fe-2S]-[ferredoxin] + 2 S-adenosyl-L-methionine + 4 H(+) = [[Fe-S] cluster scaffold protein] + N(6)-[(R)-dihydrolipoyl]-L-lysyl-[protein] + 4 Fe(3+) + 2 hydrogen sulfide + 2 5'-deoxyadenosine + 2 L-methionine + 2 reduced [2Fe-2S]-[ferredoxin]</text>
        <dbReference type="Rhea" id="RHEA:16585"/>
        <dbReference type="Rhea" id="RHEA-COMP:9928"/>
        <dbReference type="Rhea" id="RHEA-COMP:10000"/>
        <dbReference type="Rhea" id="RHEA-COMP:10001"/>
        <dbReference type="Rhea" id="RHEA-COMP:10475"/>
        <dbReference type="Rhea" id="RHEA-COMP:14568"/>
        <dbReference type="Rhea" id="RHEA-COMP:14569"/>
        <dbReference type="ChEBI" id="CHEBI:15378"/>
        <dbReference type="ChEBI" id="CHEBI:17319"/>
        <dbReference type="ChEBI" id="CHEBI:29034"/>
        <dbReference type="ChEBI" id="CHEBI:29919"/>
        <dbReference type="ChEBI" id="CHEBI:33722"/>
        <dbReference type="ChEBI" id="CHEBI:33737"/>
        <dbReference type="ChEBI" id="CHEBI:33738"/>
        <dbReference type="ChEBI" id="CHEBI:57844"/>
        <dbReference type="ChEBI" id="CHEBI:59789"/>
        <dbReference type="ChEBI" id="CHEBI:78809"/>
        <dbReference type="ChEBI" id="CHEBI:83100"/>
        <dbReference type="EC" id="2.8.1.8"/>
    </reaction>
</comment>
<dbReference type="PANTHER" id="PTHR10949:SF0">
    <property type="entry name" value="LIPOYL SYNTHASE, MITOCHONDRIAL"/>
    <property type="match status" value="1"/>
</dbReference>
<keyword evidence="6" id="KW-0949">S-adenosyl-L-methionine</keyword>
<feature type="domain" description="Radical SAM core" evidence="11">
    <location>
        <begin position="56"/>
        <end position="270"/>
    </location>
</feature>
<dbReference type="GO" id="GO:0005739">
    <property type="term" value="C:mitochondrion"/>
    <property type="evidence" value="ECO:0007669"/>
    <property type="project" value="UniProtKB-SubCell"/>
</dbReference>
<dbReference type="PIRSF" id="PIRSF005963">
    <property type="entry name" value="Lipoyl_synth"/>
    <property type="match status" value="1"/>
</dbReference>
<dbReference type="GO" id="GO:0051539">
    <property type="term" value="F:4 iron, 4 sulfur cluster binding"/>
    <property type="evidence" value="ECO:0007669"/>
    <property type="project" value="UniProtKB-KW"/>
</dbReference>
<dbReference type="GO" id="GO:0046872">
    <property type="term" value="F:metal ion binding"/>
    <property type="evidence" value="ECO:0007669"/>
    <property type="project" value="UniProtKB-KW"/>
</dbReference>
<dbReference type="SUPFAM" id="SSF102114">
    <property type="entry name" value="Radical SAM enzymes"/>
    <property type="match status" value="1"/>
</dbReference>
<dbReference type="GO" id="GO:0016992">
    <property type="term" value="F:lipoate synthase activity"/>
    <property type="evidence" value="ECO:0007669"/>
    <property type="project" value="UniProtKB-EC"/>
</dbReference>
<dbReference type="InterPro" id="IPR007197">
    <property type="entry name" value="rSAM"/>
</dbReference>
<dbReference type="SFLD" id="SFLDS00029">
    <property type="entry name" value="Radical_SAM"/>
    <property type="match status" value="1"/>
</dbReference>